<name>A0A644YXM6_9ZZZZ</name>
<gene>
    <name evidence="1" type="ORF">SDC9_79695</name>
</gene>
<evidence type="ECO:0000313" key="1">
    <source>
        <dbReference type="EMBL" id="MPM33127.1"/>
    </source>
</evidence>
<accession>A0A644YXM6</accession>
<comment type="caution">
    <text evidence="1">The sequence shown here is derived from an EMBL/GenBank/DDBJ whole genome shotgun (WGS) entry which is preliminary data.</text>
</comment>
<dbReference type="AlphaFoldDB" id="A0A644YXM6"/>
<sequence>MITTIHPKYFAQGDGIQRYREKKPTDKLIFIEIGKICKNPNDVIKIIENIFKDIKEKKDLKDFQIKKELKAGVGQILNDTIILEPNIGGIGVNINNIFKYFMK</sequence>
<organism evidence="1">
    <name type="scientific">bioreactor metagenome</name>
    <dbReference type="NCBI Taxonomy" id="1076179"/>
    <lineage>
        <taxon>unclassified sequences</taxon>
        <taxon>metagenomes</taxon>
        <taxon>ecological metagenomes</taxon>
    </lineage>
</organism>
<reference evidence="1" key="1">
    <citation type="submission" date="2019-08" db="EMBL/GenBank/DDBJ databases">
        <authorList>
            <person name="Kucharzyk K."/>
            <person name="Murdoch R.W."/>
            <person name="Higgins S."/>
            <person name="Loffler F."/>
        </authorList>
    </citation>
    <scope>NUCLEOTIDE SEQUENCE</scope>
</reference>
<proteinExistence type="predicted"/>
<protein>
    <submittedName>
        <fullName evidence="1">Uncharacterized protein</fullName>
    </submittedName>
</protein>
<dbReference type="EMBL" id="VSSQ01006566">
    <property type="protein sequence ID" value="MPM33127.1"/>
    <property type="molecule type" value="Genomic_DNA"/>
</dbReference>